<dbReference type="HAMAP" id="MF_00412">
    <property type="entry name" value="ProA"/>
    <property type="match status" value="1"/>
</dbReference>
<dbReference type="InterPro" id="IPR020593">
    <property type="entry name" value="G-glutamylP_reductase_CS"/>
</dbReference>
<sequence>MTLKEKNAVSEVEEKGKAALKASRALVNRSTEEKNRALDLISEQLLKDQDYILQENEKDLQAGKERGLSDSILDRIMLNEKRIEDMAHAIKLLIDLKDPIGETLEIIKKENGMTITKKRVPIGVVGMIYEARPNVTIDAATLSLKTGNAVILRGSSSAKFSNLALVRTIHEALRKSVVPIDAVQLIEDTSRETAKELFKLNDYLDVLIPRGGKQLIETVIRESTVPVIETGAGNCHVYVDESADKEMAENIVLNAKLQRPSVCNAIETILVQKDWFENYGKELFEKLDQNNVEIRGDKSVREAFPKAIEATAEDWATEYQGLTVSVKVVEDVNEAIQHINQYGTKHSESIVTANEENAQIFQVAVDASTVYHNVSTRFTDGFEFGYGAEIGISTQKLHARGPMGLNTLTSTKFYVSGDGQVRK</sequence>
<comment type="caution">
    <text evidence="10">The sequence shown here is derived from an EMBL/GenBank/DDBJ whole genome shotgun (WGS) entry which is preliminary data.</text>
</comment>
<dbReference type="Pfam" id="PF00171">
    <property type="entry name" value="Aldedh"/>
    <property type="match status" value="1"/>
</dbReference>
<dbReference type="Gene3D" id="3.40.309.10">
    <property type="entry name" value="Aldehyde Dehydrogenase, Chain A, domain 2"/>
    <property type="match status" value="1"/>
</dbReference>
<evidence type="ECO:0000313" key="11">
    <source>
        <dbReference type="Proteomes" id="UP000287296"/>
    </source>
</evidence>
<keyword evidence="2 7" id="KW-0028">Amino-acid biosynthesis</keyword>
<dbReference type="GO" id="GO:0050661">
    <property type="term" value="F:NADP binding"/>
    <property type="evidence" value="ECO:0007669"/>
    <property type="project" value="InterPro"/>
</dbReference>
<dbReference type="InterPro" id="IPR015590">
    <property type="entry name" value="Aldehyde_DH_dom"/>
</dbReference>
<name>A0A429X117_SIMTE</name>
<evidence type="ECO:0000256" key="7">
    <source>
        <dbReference type="HAMAP-Rule" id="MF_00412"/>
    </source>
</evidence>
<dbReference type="PIRSF" id="PIRSF000151">
    <property type="entry name" value="GPR"/>
    <property type="match status" value="1"/>
</dbReference>
<protein>
    <recommendedName>
        <fullName evidence="7">Gamma-glutamyl phosphate reductase</fullName>
        <shortName evidence="7">GPR</shortName>
        <ecNumber evidence="7">1.2.1.41</ecNumber>
    </recommendedName>
    <alternativeName>
        <fullName evidence="7">Glutamate-5-semialdehyde dehydrogenase</fullName>
    </alternativeName>
    <alternativeName>
        <fullName evidence="7">Glutamyl-gamma-semialdehyde dehydrogenase</fullName>
        <shortName evidence="7">GSA dehydrogenase</shortName>
    </alternativeName>
</protein>
<dbReference type="SUPFAM" id="SSF53720">
    <property type="entry name" value="ALDH-like"/>
    <property type="match status" value="1"/>
</dbReference>
<dbReference type="PROSITE" id="PS01223">
    <property type="entry name" value="PROA"/>
    <property type="match status" value="1"/>
</dbReference>
<dbReference type="InterPro" id="IPR012134">
    <property type="entry name" value="Glu-5-SA_DH"/>
</dbReference>
<gene>
    <name evidence="7" type="primary">proA</name>
    <name evidence="10" type="ORF">D5F11_023945</name>
</gene>
<proteinExistence type="inferred from homology"/>
<dbReference type="GO" id="GO:0005737">
    <property type="term" value="C:cytoplasm"/>
    <property type="evidence" value="ECO:0007669"/>
    <property type="project" value="UniProtKB-SubCell"/>
</dbReference>
<dbReference type="Gene3D" id="3.40.605.10">
    <property type="entry name" value="Aldehyde Dehydrogenase, Chain A, domain 1"/>
    <property type="match status" value="1"/>
</dbReference>
<dbReference type="CDD" id="cd07079">
    <property type="entry name" value="ALDH_F18-19_ProA-GPR"/>
    <property type="match status" value="1"/>
</dbReference>
<comment type="similarity">
    <text evidence="7">Belongs to the gamma-glutamyl phosphate reductase family.</text>
</comment>
<dbReference type="FunFam" id="3.40.309.10:FF:000006">
    <property type="entry name" value="Gamma-glutamyl phosphate reductase"/>
    <property type="match status" value="1"/>
</dbReference>
<keyword evidence="4 7" id="KW-0521">NADP</keyword>
<dbReference type="RefSeq" id="WP_120118983.1">
    <property type="nucleotide sequence ID" value="NZ_QYTW02000040.1"/>
</dbReference>
<dbReference type="NCBIfam" id="TIGR00407">
    <property type="entry name" value="proA"/>
    <property type="match status" value="1"/>
</dbReference>
<dbReference type="InterPro" id="IPR016161">
    <property type="entry name" value="Ald_DH/histidinol_DH"/>
</dbReference>
<evidence type="ECO:0000313" key="10">
    <source>
        <dbReference type="EMBL" id="RST57161.1"/>
    </source>
</evidence>
<evidence type="ECO:0000256" key="8">
    <source>
        <dbReference type="SAM" id="MobiDB-lite"/>
    </source>
</evidence>
<comment type="function">
    <text evidence="7">Catalyzes the NADPH-dependent reduction of L-glutamate 5-phosphate into L-glutamate 5-semialdehyde and phosphate. The product spontaneously undergoes cyclization to form 1-pyrroline-5-carboxylate.</text>
</comment>
<dbReference type="EC" id="1.2.1.41" evidence="7"/>
<reference evidence="10 11" key="1">
    <citation type="submission" date="2018-12" db="EMBL/GenBank/DDBJ databases">
        <authorList>
            <person name="Sun L."/>
            <person name="Chen Z."/>
        </authorList>
    </citation>
    <scope>NUCLEOTIDE SEQUENCE [LARGE SCALE GENOMIC DNA]</scope>
    <source>
        <strain evidence="10 11">LMG 29736</strain>
    </source>
</reference>
<feature type="region of interest" description="Disordered" evidence="8">
    <location>
        <begin position="1"/>
        <end position="31"/>
    </location>
</feature>
<evidence type="ECO:0000256" key="5">
    <source>
        <dbReference type="ARBA" id="ARBA00023002"/>
    </source>
</evidence>
<evidence type="ECO:0000256" key="4">
    <source>
        <dbReference type="ARBA" id="ARBA00022857"/>
    </source>
</evidence>
<keyword evidence="3 7" id="KW-0641">Proline biosynthesis</keyword>
<evidence type="ECO:0000256" key="2">
    <source>
        <dbReference type="ARBA" id="ARBA00022605"/>
    </source>
</evidence>
<dbReference type="UniPathway" id="UPA00098">
    <property type="reaction ID" value="UER00360"/>
</dbReference>
<dbReference type="InterPro" id="IPR016162">
    <property type="entry name" value="Ald_DH_N"/>
</dbReference>
<evidence type="ECO:0000256" key="3">
    <source>
        <dbReference type="ARBA" id="ARBA00022650"/>
    </source>
</evidence>
<organism evidence="10 11">
    <name type="scientific">Siminovitchia terrae</name>
    <name type="common">Bacillus terrae</name>
    <dbReference type="NCBI Taxonomy" id="1914933"/>
    <lineage>
        <taxon>Bacteria</taxon>
        <taxon>Bacillati</taxon>
        <taxon>Bacillota</taxon>
        <taxon>Bacilli</taxon>
        <taxon>Bacillales</taxon>
        <taxon>Bacillaceae</taxon>
        <taxon>Siminovitchia</taxon>
    </lineage>
</organism>
<dbReference type="GO" id="GO:0055129">
    <property type="term" value="P:L-proline biosynthetic process"/>
    <property type="evidence" value="ECO:0007669"/>
    <property type="project" value="UniProtKB-UniRule"/>
</dbReference>
<keyword evidence="5 7" id="KW-0560">Oxidoreductase</keyword>
<comment type="pathway">
    <text evidence="1 7">Amino-acid biosynthesis; L-proline biosynthesis; L-glutamate 5-semialdehyde from L-glutamate: step 2/2.</text>
</comment>
<dbReference type="GO" id="GO:0004350">
    <property type="term" value="F:glutamate-5-semialdehyde dehydrogenase activity"/>
    <property type="evidence" value="ECO:0007669"/>
    <property type="project" value="UniProtKB-UniRule"/>
</dbReference>
<dbReference type="Proteomes" id="UP000287296">
    <property type="component" value="Unassembled WGS sequence"/>
</dbReference>
<dbReference type="InterPro" id="IPR000965">
    <property type="entry name" value="GPR_dom"/>
</dbReference>
<comment type="catalytic activity">
    <reaction evidence="6 7">
        <text>L-glutamate 5-semialdehyde + phosphate + NADP(+) = L-glutamyl 5-phosphate + NADPH + H(+)</text>
        <dbReference type="Rhea" id="RHEA:19541"/>
        <dbReference type="ChEBI" id="CHEBI:15378"/>
        <dbReference type="ChEBI" id="CHEBI:43474"/>
        <dbReference type="ChEBI" id="CHEBI:57783"/>
        <dbReference type="ChEBI" id="CHEBI:58066"/>
        <dbReference type="ChEBI" id="CHEBI:58274"/>
        <dbReference type="ChEBI" id="CHEBI:58349"/>
        <dbReference type="EC" id="1.2.1.41"/>
    </reaction>
</comment>
<evidence type="ECO:0000256" key="6">
    <source>
        <dbReference type="ARBA" id="ARBA00049024"/>
    </source>
</evidence>
<feature type="compositionally biased region" description="Basic and acidic residues" evidence="8">
    <location>
        <begin position="1"/>
        <end position="17"/>
    </location>
</feature>
<dbReference type="EMBL" id="QYTW02000040">
    <property type="protein sequence ID" value="RST57161.1"/>
    <property type="molecule type" value="Genomic_DNA"/>
</dbReference>
<comment type="subcellular location">
    <subcellularLocation>
        <location evidence="7">Cytoplasm</location>
    </subcellularLocation>
</comment>
<dbReference type="PANTHER" id="PTHR11063:SF8">
    <property type="entry name" value="DELTA-1-PYRROLINE-5-CARBOXYLATE SYNTHASE"/>
    <property type="match status" value="1"/>
</dbReference>
<keyword evidence="7" id="KW-0963">Cytoplasm</keyword>
<dbReference type="NCBIfam" id="NF001221">
    <property type="entry name" value="PRK00197.1"/>
    <property type="match status" value="1"/>
</dbReference>
<dbReference type="AlphaFoldDB" id="A0A429X117"/>
<accession>A0A429X117</accession>
<dbReference type="InterPro" id="IPR016163">
    <property type="entry name" value="Ald_DH_C"/>
</dbReference>
<feature type="domain" description="Aldehyde dehydrogenase" evidence="9">
    <location>
        <begin position="10"/>
        <end position="293"/>
    </location>
</feature>
<evidence type="ECO:0000259" key="9">
    <source>
        <dbReference type="Pfam" id="PF00171"/>
    </source>
</evidence>
<dbReference type="PANTHER" id="PTHR11063">
    <property type="entry name" value="GLUTAMATE SEMIALDEHYDE DEHYDROGENASE"/>
    <property type="match status" value="1"/>
</dbReference>
<dbReference type="OrthoDB" id="9809970at2"/>
<evidence type="ECO:0000256" key="1">
    <source>
        <dbReference type="ARBA" id="ARBA00004985"/>
    </source>
</evidence>